<dbReference type="AlphaFoldDB" id="A0A3P8AVR4"/>
<accession>A0A3P8AVR4</accession>
<gene>
    <name evidence="2" type="ORF">HPBE_LOCUS19262</name>
</gene>
<evidence type="ECO:0000313" key="2">
    <source>
        <dbReference type="EMBL" id="VDP14561.1"/>
    </source>
</evidence>
<evidence type="ECO:0000256" key="1">
    <source>
        <dbReference type="SAM" id="Coils"/>
    </source>
</evidence>
<keyword evidence="1" id="KW-0175">Coiled coil</keyword>
<dbReference type="EMBL" id="UZAH01031240">
    <property type="protein sequence ID" value="VDP14561.1"/>
    <property type="molecule type" value="Genomic_DNA"/>
</dbReference>
<reference evidence="2" key="1">
    <citation type="submission" date="2018-11" db="EMBL/GenBank/DDBJ databases">
        <authorList>
            <consortium name="Pathogen Informatics"/>
        </authorList>
    </citation>
    <scope>NUCLEOTIDE SEQUENCE [LARGE SCALE GENOMIC DNA]</scope>
</reference>
<feature type="coiled-coil region" evidence="1">
    <location>
        <begin position="60"/>
        <end position="90"/>
    </location>
</feature>
<protein>
    <submittedName>
        <fullName evidence="2">Uncharacterized protein</fullName>
    </submittedName>
</protein>
<sequence>MLTARNQCEVFLPELVVLRSRNGEERYKRIYELGGSRFLHCRTNDVILCGQIDEFSGCNKADMEELSKRNEELLEELRRLRGEHIFLKDMITCLEVFRSPTAVRNSGPEYGTSHSNLRPVEPPANDTLFPPSGLAPRRLDSPTPTTSAACSPSVALLEQCRYLYCLLESQAITYLQDIIELFFRGSKSECRQQYASSTLILTGRSDGLVVRVPQLKVDGNPLTQHLLEWNSSLKIVSTEQYGILSGSSTCTQLIDCTNDWIQALESVLPQLQREIVRVLDFLSGVKCSFSGVPQGAILSPILFLLFTSDLLPHRCLNSLVAEVSWGPPVGSSVRASAGGVASDVGCGVGWCSIWDGGVVGGWLAG</sequence>
<organism evidence="2">
    <name type="scientific">Heligmosomoides polygyrus</name>
    <name type="common">Parasitic roundworm</name>
    <dbReference type="NCBI Taxonomy" id="6339"/>
    <lineage>
        <taxon>Eukaryota</taxon>
        <taxon>Metazoa</taxon>
        <taxon>Ecdysozoa</taxon>
        <taxon>Nematoda</taxon>
        <taxon>Chromadorea</taxon>
        <taxon>Rhabditida</taxon>
        <taxon>Rhabditina</taxon>
        <taxon>Rhabditomorpha</taxon>
        <taxon>Strongyloidea</taxon>
        <taxon>Heligmosomidae</taxon>
        <taxon>Heligmosomoides</taxon>
    </lineage>
</organism>
<proteinExistence type="predicted"/>
<name>A0A3P8AVR4_HELPZ</name>
<dbReference type="OrthoDB" id="6761817at2759"/>